<comment type="caution">
    <text evidence="1">The sequence shown here is derived from an EMBL/GenBank/DDBJ whole genome shotgun (WGS) entry which is preliminary data.</text>
</comment>
<reference evidence="1 2" key="2">
    <citation type="journal article" date="2022" name="Mol. Ecol. Resour.">
        <title>The genomes of chicory, endive, great burdock and yacon provide insights into Asteraceae paleo-polyploidization history and plant inulin production.</title>
        <authorList>
            <person name="Fan W."/>
            <person name="Wang S."/>
            <person name="Wang H."/>
            <person name="Wang A."/>
            <person name="Jiang F."/>
            <person name="Liu H."/>
            <person name="Zhao H."/>
            <person name="Xu D."/>
            <person name="Zhang Y."/>
        </authorList>
    </citation>
    <scope>NUCLEOTIDE SEQUENCE [LARGE SCALE GENOMIC DNA]</scope>
    <source>
        <strain evidence="2">cv. Punajuju</strain>
        <tissue evidence="1">Leaves</tissue>
    </source>
</reference>
<organism evidence="1 2">
    <name type="scientific">Cichorium intybus</name>
    <name type="common">Chicory</name>
    <dbReference type="NCBI Taxonomy" id="13427"/>
    <lineage>
        <taxon>Eukaryota</taxon>
        <taxon>Viridiplantae</taxon>
        <taxon>Streptophyta</taxon>
        <taxon>Embryophyta</taxon>
        <taxon>Tracheophyta</taxon>
        <taxon>Spermatophyta</taxon>
        <taxon>Magnoliopsida</taxon>
        <taxon>eudicotyledons</taxon>
        <taxon>Gunneridae</taxon>
        <taxon>Pentapetalae</taxon>
        <taxon>asterids</taxon>
        <taxon>campanulids</taxon>
        <taxon>Asterales</taxon>
        <taxon>Asteraceae</taxon>
        <taxon>Cichorioideae</taxon>
        <taxon>Cichorieae</taxon>
        <taxon>Cichoriinae</taxon>
        <taxon>Cichorium</taxon>
    </lineage>
</organism>
<accession>A0ACB9H861</accession>
<protein>
    <submittedName>
        <fullName evidence="1">Uncharacterized protein</fullName>
    </submittedName>
</protein>
<keyword evidence="2" id="KW-1185">Reference proteome</keyword>
<reference evidence="2" key="1">
    <citation type="journal article" date="2022" name="Mol. Ecol. Resour.">
        <title>The genomes of chicory, endive, great burdock and yacon provide insights into Asteraceae palaeo-polyploidization history and plant inulin production.</title>
        <authorList>
            <person name="Fan W."/>
            <person name="Wang S."/>
            <person name="Wang H."/>
            <person name="Wang A."/>
            <person name="Jiang F."/>
            <person name="Liu H."/>
            <person name="Zhao H."/>
            <person name="Xu D."/>
            <person name="Zhang Y."/>
        </authorList>
    </citation>
    <scope>NUCLEOTIDE SEQUENCE [LARGE SCALE GENOMIC DNA]</scope>
    <source>
        <strain evidence="2">cv. Punajuju</strain>
    </source>
</reference>
<sequence length="300" mass="34833">MLGELRLDTMKIHIYDSFLEGHFYDRLVQQGHIQTFKKQVVALLDSINYWQNRGIPRIDVDLEFIMETWVPQQSGPLGDCAVWSCLLLEYAISGVRVPAFGSQAFANYNALPLYAHLVSYVLFGNQIPPIDLGHGEKPWSSITRSKHFWSYIMSSSKDASWHCDDEDCYICSDINPFPDVCPGQPGYSMNDPLPDKMPDYIFDAMTRAEEENKIDLEKTRILDDRIEVLCEKLKEKKIWVKDTSVKLKNAKRWIEETEQQVSKLVEEKNRIADVSRIRGDFIDREKTMYPLQFPNLWPSI</sequence>
<proteinExistence type="predicted"/>
<gene>
    <name evidence="1" type="ORF">L2E82_05821</name>
</gene>
<dbReference type="EMBL" id="CM042009">
    <property type="protein sequence ID" value="KAI3791954.1"/>
    <property type="molecule type" value="Genomic_DNA"/>
</dbReference>
<evidence type="ECO:0000313" key="1">
    <source>
        <dbReference type="EMBL" id="KAI3791954.1"/>
    </source>
</evidence>
<dbReference type="Proteomes" id="UP001055811">
    <property type="component" value="Linkage Group LG01"/>
</dbReference>
<evidence type="ECO:0000313" key="2">
    <source>
        <dbReference type="Proteomes" id="UP001055811"/>
    </source>
</evidence>
<name>A0ACB9H861_CICIN</name>